<keyword evidence="2" id="KW-0812">Transmembrane</keyword>
<dbReference type="Proteomes" id="UP000821866">
    <property type="component" value="Unassembled WGS sequence"/>
</dbReference>
<feature type="compositionally biased region" description="Basic and acidic residues" evidence="1">
    <location>
        <begin position="106"/>
        <end position="117"/>
    </location>
</feature>
<protein>
    <submittedName>
        <fullName evidence="3">Uncharacterized protein</fullName>
    </submittedName>
</protein>
<feature type="region of interest" description="Disordered" evidence="1">
    <location>
        <begin position="74"/>
        <end position="119"/>
    </location>
</feature>
<reference evidence="3" key="2">
    <citation type="submission" date="2021-09" db="EMBL/GenBank/DDBJ databases">
        <authorList>
            <person name="Jia N."/>
            <person name="Wang J."/>
            <person name="Shi W."/>
            <person name="Du L."/>
            <person name="Sun Y."/>
            <person name="Zhan W."/>
            <person name="Jiang J."/>
            <person name="Wang Q."/>
            <person name="Zhang B."/>
            <person name="Ji P."/>
            <person name="Sakyi L.B."/>
            <person name="Cui X."/>
            <person name="Yuan T."/>
            <person name="Jiang B."/>
            <person name="Yang W."/>
            <person name="Lam T.T.-Y."/>
            <person name="Chang Q."/>
            <person name="Ding S."/>
            <person name="Wang X."/>
            <person name="Zhu J."/>
            <person name="Ruan X."/>
            <person name="Zhao L."/>
            <person name="Wei J."/>
            <person name="Que T."/>
            <person name="Du C."/>
            <person name="Cheng J."/>
            <person name="Dai P."/>
            <person name="Han X."/>
            <person name="Huang E."/>
            <person name="Gao Y."/>
            <person name="Liu J."/>
            <person name="Shao H."/>
            <person name="Ye R."/>
            <person name="Li L."/>
            <person name="Wei W."/>
            <person name="Wang X."/>
            <person name="Wang C."/>
            <person name="Huo Q."/>
            <person name="Li W."/>
            <person name="Guo W."/>
            <person name="Chen H."/>
            <person name="Chen S."/>
            <person name="Zhou L."/>
            <person name="Zhou L."/>
            <person name="Ni X."/>
            <person name="Tian J."/>
            <person name="Zhou Y."/>
            <person name="Sheng Y."/>
            <person name="Liu T."/>
            <person name="Pan Y."/>
            <person name="Xia L."/>
            <person name="Li J."/>
            <person name="Zhao F."/>
            <person name="Cao W."/>
        </authorList>
    </citation>
    <scope>NUCLEOTIDE SEQUENCE</scope>
    <source>
        <strain evidence="3">Rmic-2018</strain>
        <tissue evidence="3">Larvae</tissue>
    </source>
</reference>
<feature type="compositionally biased region" description="Acidic residues" evidence="1">
    <location>
        <begin position="83"/>
        <end position="105"/>
    </location>
</feature>
<evidence type="ECO:0000256" key="1">
    <source>
        <dbReference type="SAM" id="MobiDB-lite"/>
    </source>
</evidence>
<evidence type="ECO:0000313" key="3">
    <source>
        <dbReference type="EMBL" id="KAH7964461.1"/>
    </source>
</evidence>
<name>A0A9J6D0F0_RHIMP</name>
<dbReference type="EMBL" id="JABSTU010003924">
    <property type="protein sequence ID" value="KAH7964461.1"/>
    <property type="molecule type" value="Genomic_DNA"/>
</dbReference>
<feature type="transmembrane region" description="Helical" evidence="2">
    <location>
        <begin position="24"/>
        <end position="43"/>
    </location>
</feature>
<evidence type="ECO:0000256" key="2">
    <source>
        <dbReference type="SAM" id="Phobius"/>
    </source>
</evidence>
<evidence type="ECO:0000313" key="4">
    <source>
        <dbReference type="Proteomes" id="UP000821866"/>
    </source>
</evidence>
<sequence length="390" mass="44365">MPAMTRQTAAVLWRTLAIESIKRHYVLSLLEVLIVLILALLFLSTKFVTQPTTEQGQLRQAVVSTGEDIAGTGQGVRTRRYEFDDDQYPDNDDDDDNEDGDDDDKEHDNSGGDKNTTEEECGLYSPWEAINYNGEVQVASLCAYEGCVVCVHFRTLTNSTLEYALHLYEDENPGQKGLDIGFRRPREFFYDPEMDRQLWEAINYNGEVQVAALCAYEGCVVCVHFRTLTNLTLEYALHLYEDENPGQKGLDIGFRRPREFFYDPEMDRQLWGWPKMPRTSLNIGELPAGMQPTRRPPLLPTPTLPKTPQREQLANSKELPVRILCLDSGQGPPSALQLRRLLGFSVVVDHVAPADRCEVAVYENLVSEVYVNLQPERLPKDAFMQIVVKW</sequence>
<dbReference type="AlphaFoldDB" id="A0A9J6D0F0"/>
<accession>A0A9J6D0F0</accession>
<organism evidence="3 4">
    <name type="scientific">Rhipicephalus microplus</name>
    <name type="common">Cattle tick</name>
    <name type="synonym">Boophilus microplus</name>
    <dbReference type="NCBI Taxonomy" id="6941"/>
    <lineage>
        <taxon>Eukaryota</taxon>
        <taxon>Metazoa</taxon>
        <taxon>Ecdysozoa</taxon>
        <taxon>Arthropoda</taxon>
        <taxon>Chelicerata</taxon>
        <taxon>Arachnida</taxon>
        <taxon>Acari</taxon>
        <taxon>Parasitiformes</taxon>
        <taxon>Ixodida</taxon>
        <taxon>Ixodoidea</taxon>
        <taxon>Ixodidae</taxon>
        <taxon>Rhipicephalinae</taxon>
        <taxon>Rhipicephalus</taxon>
        <taxon>Boophilus</taxon>
    </lineage>
</organism>
<proteinExistence type="predicted"/>
<keyword evidence="4" id="KW-1185">Reference proteome</keyword>
<keyword evidence="2" id="KW-1133">Transmembrane helix</keyword>
<gene>
    <name evidence="3" type="ORF">HPB51_027300</name>
</gene>
<feature type="region of interest" description="Disordered" evidence="1">
    <location>
        <begin position="287"/>
        <end position="308"/>
    </location>
</feature>
<feature type="compositionally biased region" description="Pro residues" evidence="1">
    <location>
        <begin position="294"/>
        <end position="305"/>
    </location>
</feature>
<reference evidence="3" key="1">
    <citation type="journal article" date="2020" name="Cell">
        <title>Large-Scale Comparative Analyses of Tick Genomes Elucidate Their Genetic Diversity and Vector Capacities.</title>
        <authorList>
            <consortium name="Tick Genome and Microbiome Consortium (TIGMIC)"/>
            <person name="Jia N."/>
            <person name="Wang J."/>
            <person name="Shi W."/>
            <person name="Du L."/>
            <person name="Sun Y."/>
            <person name="Zhan W."/>
            <person name="Jiang J.F."/>
            <person name="Wang Q."/>
            <person name="Zhang B."/>
            <person name="Ji P."/>
            <person name="Bell-Sakyi L."/>
            <person name="Cui X.M."/>
            <person name="Yuan T.T."/>
            <person name="Jiang B.G."/>
            <person name="Yang W.F."/>
            <person name="Lam T.T."/>
            <person name="Chang Q.C."/>
            <person name="Ding S.J."/>
            <person name="Wang X.J."/>
            <person name="Zhu J.G."/>
            <person name="Ruan X.D."/>
            <person name="Zhao L."/>
            <person name="Wei J.T."/>
            <person name="Ye R.Z."/>
            <person name="Que T.C."/>
            <person name="Du C.H."/>
            <person name="Zhou Y.H."/>
            <person name="Cheng J.X."/>
            <person name="Dai P.F."/>
            <person name="Guo W.B."/>
            <person name="Han X.H."/>
            <person name="Huang E.J."/>
            <person name="Li L.F."/>
            <person name="Wei W."/>
            <person name="Gao Y.C."/>
            <person name="Liu J.Z."/>
            <person name="Shao H.Z."/>
            <person name="Wang X."/>
            <person name="Wang C.C."/>
            <person name="Yang T.C."/>
            <person name="Huo Q.B."/>
            <person name="Li W."/>
            <person name="Chen H.Y."/>
            <person name="Chen S.E."/>
            <person name="Zhou L.G."/>
            <person name="Ni X.B."/>
            <person name="Tian J.H."/>
            <person name="Sheng Y."/>
            <person name="Liu T."/>
            <person name="Pan Y.S."/>
            <person name="Xia L.Y."/>
            <person name="Li J."/>
            <person name="Zhao F."/>
            <person name="Cao W.C."/>
        </authorList>
    </citation>
    <scope>NUCLEOTIDE SEQUENCE</scope>
    <source>
        <strain evidence="3">Rmic-2018</strain>
    </source>
</reference>
<comment type="caution">
    <text evidence="3">The sequence shown here is derived from an EMBL/GenBank/DDBJ whole genome shotgun (WGS) entry which is preliminary data.</text>
</comment>
<keyword evidence="2" id="KW-0472">Membrane</keyword>